<keyword evidence="3" id="KW-0677">Repeat</keyword>
<protein>
    <submittedName>
        <fullName evidence="10">Homeodomain transcription factor</fullName>
    </submittedName>
</protein>
<feature type="transmembrane region" description="Helical" evidence="8">
    <location>
        <begin position="417"/>
        <end position="435"/>
    </location>
</feature>
<gene>
    <name evidence="10" type="ORF">LIER_23664</name>
</gene>
<dbReference type="InterPro" id="IPR036770">
    <property type="entry name" value="Ankyrin_rpt-contain_sf"/>
</dbReference>
<evidence type="ECO:0000313" key="11">
    <source>
        <dbReference type="Proteomes" id="UP001454036"/>
    </source>
</evidence>
<dbReference type="Pfam" id="PF13962">
    <property type="entry name" value="PGG"/>
    <property type="match status" value="1"/>
</dbReference>
<dbReference type="SMART" id="SM00248">
    <property type="entry name" value="ANK"/>
    <property type="match status" value="6"/>
</dbReference>
<evidence type="ECO:0000256" key="4">
    <source>
        <dbReference type="ARBA" id="ARBA00022989"/>
    </source>
</evidence>
<keyword evidence="11" id="KW-1185">Reference proteome</keyword>
<dbReference type="InterPro" id="IPR002110">
    <property type="entry name" value="Ankyrin_rpt"/>
</dbReference>
<evidence type="ECO:0000256" key="3">
    <source>
        <dbReference type="ARBA" id="ARBA00022737"/>
    </source>
</evidence>
<dbReference type="SUPFAM" id="SSF48403">
    <property type="entry name" value="Ankyrin repeat"/>
    <property type="match status" value="1"/>
</dbReference>
<dbReference type="AlphaFoldDB" id="A0AAV3R2B3"/>
<feature type="domain" description="PGG" evidence="9">
    <location>
        <begin position="284"/>
        <end position="400"/>
    </location>
</feature>
<proteinExistence type="predicted"/>
<dbReference type="PROSITE" id="PS50088">
    <property type="entry name" value="ANK_REPEAT"/>
    <property type="match status" value="3"/>
</dbReference>
<keyword evidence="6 8" id="KW-0472">Membrane</keyword>
<sequence>MEQMVKELYEAAIEGNPATLLDLLQQDVLILDRCIVTSYEETPLHIAAMLGHLEFCSELVRRKPELAAELDFRRSSALHLASAKGYMEIVKILLSVKPEMCLAYDGDGYNPIHVAAIKGRVDVLKTLARIHPDAARAKVRMHQGENVLHLCVQYYHLEALMCLVDSMNDQEFVNTRDDNGNSILHLAMVDKQVEIIQYLLSRTPIDIDAVNSSGFTPLDILAQTRRDSKYLDISQCLQHSRAKKSQEIHSYVPIGRHQRVTAPKETEEEPSTDGNSYLNKQSVWLEKQRHSIMVVASLIATMAFQATFAPPGGFWQENFKGDNSTSEAPHKAGDSILAYQHPKIYNRFMLSNAIGFISSLSVILLLISGLPFMRKTLMWLLMLIMWISITATAYTFLISVADNPSAAKRILDYSIDIWIMMMALLIIVHTVRFEALKMSGWHLKFKISVWTFTLLVWISVSAYLISLGGTLLVVAPLGFMILIVALILVHSVTLLSLVVRKTKICIKGLRGCFSSNPPVSTEV</sequence>
<evidence type="ECO:0000256" key="8">
    <source>
        <dbReference type="SAM" id="Phobius"/>
    </source>
</evidence>
<evidence type="ECO:0000256" key="7">
    <source>
        <dbReference type="PROSITE-ProRule" id="PRU00023"/>
    </source>
</evidence>
<dbReference type="PANTHER" id="PTHR24186:SF37">
    <property type="entry name" value="PGG DOMAIN-CONTAINING PROTEIN"/>
    <property type="match status" value="1"/>
</dbReference>
<keyword evidence="10" id="KW-0371">Homeobox</keyword>
<feature type="transmembrane region" description="Helical" evidence="8">
    <location>
        <begin position="290"/>
        <end position="309"/>
    </location>
</feature>
<dbReference type="InterPro" id="IPR026961">
    <property type="entry name" value="PGG_dom"/>
</dbReference>
<feature type="transmembrane region" description="Helical" evidence="8">
    <location>
        <begin position="477"/>
        <end position="499"/>
    </location>
</feature>
<dbReference type="Proteomes" id="UP001454036">
    <property type="component" value="Unassembled WGS sequence"/>
</dbReference>
<feature type="repeat" description="ANK" evidence="7">
    <location>
        <begin position="73"/>
        <end position="95"/>
    </location>
</feature>
<keyword evidence="5 7" id="KW-0040">ANK repeat</keyword>
<evidence type="ECO:0000256" key="5">
    <source>
        <dbReference type="ARBA" id="ARBA00023043"/>
    </source>
</evidence>
<name>A0AAV3R2B3_LITER</name>
<feature type="repeat" description="ANK" evidence="7">
    <location>
        <begin position="107"/>
        <end position="127"/>
    </location>
</feature>
<evidence type="ECO:0000259" key="9">
    <source>
        <dbReference type="Pfam" id="PF13962"/>
    </source>
</evidence>
<keyword evidence="4 8" id="KW-1133">Transmembrane helix</keyword>
<evidence type="ECO:0000256" key="6">
    <source>
        <dbReference type="ARBA" id="ARBA00023136"/>
    </source>
</evidence>
<feature type="transmembrane region" description="Helical" evidence="8">
    <location>
        <begin position="447"/>
        <end position="465"/>
    </location>
</feature>
<reference evidence="10 11" key="1">
    <citation type="submission" date="2024-01" db="EMBL/GenBank/DDBJ databases">
        <title>The complete chloroplast genome sequence of Lithospermum erythrorhizon: insights into the phylogenetic relationship among Boraginaceae species and the maternal lineages of purple gromwells.</title>
        <authorList>
            <person name="Okada T."/>
            <person name="Watanabe K."/>
        </authorList>
    </citation>
    <scope>NUCLEOTIDE SEQUENCE [LARGE SCALE GENOMIC DNA]</scope>
</reference>
<keyword evidence="10" id="KW-0238">DNA-binding</keyword>
<keyword evidence="2 8" id="KW-0812">Transmembrane</keyword>
<evidence type="ECO:0000313" key="10">
    <source>
        <dbReference type="EMBL" id="GAA0169112.1"/>
    </source>
</evidence>
<organism evidence="10 11">
    <name type="scientific">Lithospermum erythrorhizon</name>
    <name type="common">Purple gromwell</name>
    <name type="synonym">Lithospermum officinale var. erythrorhizon</name>
    <dbReference type="NCBI Taxonomy" id="34254"/>
    <lineage>
        <taxon>Eukaryota</taxon>
        <taxon>Viridiplantae</taxon>
        <taxon>Streptophyta</taxon>
        <taxon>Embryophyta</taxon>
        <taxon>Tracheophyta</taxon>
        <taxon>Spermatophyta</taxon>
        <taxon>Magnoliopsida</taxon>
        <taxon>eudicotyledons</taxon>
        <taxon>Gunneridae</taxon>
        <taxon>Pentapetalae</taxon>
        <taxon>asterids</taxon>
        <taxon>lamiids</taxon>
        <taxon>Boraginales</taxon>
        <taxon>Boraginaceae</taxon>
        <taxon>Boraginoideae</taxon>
        <taxon>Lithospermeae</taxon>
        <taxon>Lithospermum</taxon>
    </lineage>
</organism>
<accession>A0AAV3R2B3</accession>
<dbReference type="EMBL" id="BAABME010006713">
    <property type="protein sequence ID" value="GAA0169112.1"/>
    <property type="molecule type" value="Genomic_DNA"/>
</dbReference>
<comment type="caution">
    <text evidence="10">The sequence shown here is derived from an EMBL/GenBank/DDBJ whole genome shotgun (WGS) entry which is preliminary data.</text>
</comment>
<feature type="repeat" description="ANK" evidence="7">
    <location>
        <begin position="179"/>
        <end position="202"/>
    </location>
</feature>
<evidence type="ECO:0000256" key="1">
    <source>
        <dbReference type="ARBA" id="ARBA00004141"/>
    </source>
</evidence>
<dbReference type="GO" id="GO:0005886">
    <property type="term" value="C:plasma membrane"/>
    <property type="evidence" value="ECO:0007669"/>
    <property type="project" value="TreeGrafter"/>
</dbReference>
<evidence type="ECO:0000256" key="2">
    <source>
        <dbReference type="ARBA" id="ARBA00022692"/>
    </source>
</evidence>
<dbReference type="PROSITE" id="PS50297">
    <property type="entry name" value="ANK_REP_REGION"/>
    <property type="match status" value="3"/>
</dbReference>
<feature type="transmembrane region" description="Helical" evidence="8">
    <location>
        <begin position="377"/>
        <end position="397"/>
    </location>
</feature>
<dbReference type="Pfam" id="PF12796">
    <property type="entry name" value="Ank_2"/>
    <property type="match status" value="2"/>
</dbReference>
<dbReference type="Gene3D" id="1.25.40.20">
    <property type="entry name" value="Ankyrin repeat-containing domain"/>
    <property type="match status" value="1"/>
</dbReference>
<comment type="subcellular location">
    <subcellularLocation>
        <location evidence="1">Membrane</location>
        <topology evidence="1">Multi-pass membrane protein</topology>
    </subcellularLocation>
</comment>
<dbReference type="PANTHER" id="PTHR24186">
    <property type="entry name" value="PROTEIN PHOSPHATASE 1 REGULATORY SUBUNIT"/>
    <property type="match status" value="1"/>
</dbReference>
<dbReference type="GO" id="GO:0003677">
    <property type="term" value="F:DNA binding"/>
    <property type="evidence" value="ECO:0007669"/>
    <property type="project" value="UniProtKB-KW"/>
</dbReference>
<feature type="transmembrane region" description="Helical" evidence="8">
    <location>
        <begin position="348"/>
        <end position="370"/>
    </location>
</feature>